<evidence type="ECO:0000313" key="2">
    <source>
        <dbReference type="RefSeq" id="XP_018814021.1"/>
    </source>
</evidence>
<dbReference type="Gramene" id="Jr04_04890_p1">
    <property type="protein sequence ID" value="cds.Jr04_04890_p1"/>
    <property type="gene ID" value="Jr04_04890"/>
</dbReference>
<dbReference type="OrthoDB" id="412581at2759"/>
<proteinExistence type="predicted"/>
<dbReference type="STRING" id="51240.A0A2I4E3P8"/>
<keyword evidence="1" id="KW-1185">Reference proteome</keyword>
<dbReference type="InterPro" id="IPR043502">
    <property type="entry name" value="DNA/RNA_pol_sf"/>
</dbReference>
<dbReference type="PANTHER" id="PTHR11439">
    <property type="entry name" value="GAG-POL-RELATED RETROTRANSPOSON"/>
    <property type="match status" value="1"/>
</dbReference>
<gene>
    <name evidence="2" type="primary">LOC108985981</name>
</gene>
<dbReference type="Proteomes" id="UP000235220">
    <property type="component" value="Chromosome 4"/>
</dbReference>
<dbReference type="RefSeq" id="XP_018814021.1">
    <property type="nucleotide sequence ID" value="XM_018958476.1"/>
</dbReference>
<organism evidence="1 2">
    <name type="scientific">Juglans regia</name>
    <name type="common">English walnut</name>
    <dbReference type="NCBI Taxonomy" id="51240"/>
    <lineage>
        <taxon>Eukaryota</taxon>
        <taxon>Viridiplantae</taxon>
        <taxon>Streptophyta</taxon>
        <taxon>Embryophyta</taxon>
        <taxon>Tracheophyta</taxon>
        <taxon>Spermatophyta</taxon>
        <taxon>Magnoliopsida</taxon>
        <taxon>eudicotyledons</taxon>
        <taxon>Gunneridae</taxon>
        <taxon>Pentapetalae</taxon>
        <taxon>rosids</taxon>
        <taxon>fabids</taxon>
        <taxon>Fagales</taxon>
        <taxon>Juglandaceae</taxon>
        <taxon>Juglans</taxon>
    </lineage>
</organism>
<reference evidence="2" key="1">
    <citation type="submission" date="2025-08" db="UniProtKB">
        <authorList>
            <consortium name="RefSeq"/>
        </authorList>
    </citation>
    <scope>IDENTIFICATION</scope>
    <source>
        <tissue evidence="2">Leaves</tissue>
    </source>
</reference>
<sequence length="169" mass="19415">MESNLKLIVDGLELYEDPSEYRRLVGRLLYLTITRPDLAYYVQVLSQFLAKPAVSHHKAVMRVLRYLKATPGQGLFFSSSSELQLKAFSDSDWVVFLDTRRSITSFAIFLGNSLISWKSKKQVTISRSSAKAEYRALAATTFEVQWLVYAFRTCRLIINNRQLHTQIAN</sequence>
<dbReference type="KEGG" id="jre:108985981"/>
<dbReference type="CDD" id="cd09272">
    <property type="entry name" value="RNase_HI_RT_Ty1"/>
    <property type="match status" value="1"/>
</dbReference>
<protein>
    <submittedName>
        <fullName evidence="2">Uncharacterized mitochondrial protein AtMg00810-like</fullName>
    </submittedName>
</protein>
<dbReference type="GeneID" id="108985981"/>
<name>A0A2I4E3P8_JUGRE</name>
<dbReference type="AlphaFoldDB" id="A0A2I4E3P8"/>
<accession>A0A2I4E3P8</accession>
<dbReference type="PANTHER" id="PTHR11439:SF498">
    <property type="entry name" value="DNAK FAMILY PROTEIN"/>
    <property type="match status" value="1"/>
</dbReference>
<evidence type="ECO:0000313" key="1">
    <source>
        <dbReference type="Proteomes" id="UP000235220"/>
    </source>
</evidence>
<dbReference type="SUPFAM" id="SSF56672">
    <property type="entry name" value="DNA/RNA polymerases"/>
    <property type="match status" value="1"/>
</dbReference>